<dbReference type="Proteomes" id="UP001303902">
    <property type="component" value="Chromosome"/>
</dbReference>
<gene>
    <name evidence="2" type="ORF">QWT69_03285</name>
</gene>
<dbReference type="SUPFAM" id="SSF55031">
    <property type="entry name" value="Bacterial exopeptidase dimerisation domain"/>
    <property type="match status" value="1"/>
</dbReference>
<keyword evidence="3" id="KW-1185">Reference proteome</keyword>
<dbReference type="EMBL" id="CP129118">
    <property type="protein sequence ID" value="WOV88163.1"/>
    <property type="molecule type" value="Genomic_DNA"/>
</dbReference>
<dbReference type="InterPro" id="IPR017439">
    <property type="entry name" value="Amidohydrolase"/>
</dbReference>
<dbReference type="NCBIfam" id="TIGR01891">
    <property type="entry name" value="amidohydrolases"/>
    <property type="match status" value="1"/>
</dbReference>
<dbReference type="PANTHER" id="PTHR30575">
    <property type="entry name" value="PEPTIDASE M20"/>
    <property type="match status" value="1"/>
</dbReference>
<feature type="domain" description="Peptidase M20 dimerisation" evidence="1">
    <location>
        <begin position="185"/>
        <end position="276"/>
    </location>
</feature>
<dbReference type="PANTHER" id="PTHR30575:SF0">
    <property type="entry name" value="XAA-ARG DIPEPTIDASE"/>
    <property type="match status" value="1"/>
</dbReference>
<dbReference type="InterPro" id="IPR052030">
    <property type="entry name" value="Peptidase_M20/M20A_hydrolases"/>
</dbReference>
<organism evidence="2 3">
    <name type="scientific">Sporosarcina oncorhynchi</name>
    <dbReference type="NCBI Taxonomy" id="3056444"/>
    <lineage>
        <taxon>Bacteria</taxon>
        <taxon>Bacillati</taxon>
        <taxon>Bacillota</taxon>
        <taxon>Bacilli</taxon>
        <taxon>Bacillales</taxon>
        <taxon>Caryophanaceae</taxon>
        <taxon>Sporosarcina</taxon>
    </lineage>
</organism>
<reference evidence="2 3" key="1">
    <citation type="submission" date="2023-06" db="EMBL/GenBank/DDBJ databases">
        <title>Sporosarcina sp. nov., isolated from Korean tranditional fermented seafood 'Jeotgal'.</title>
        <authorList>
            <person name="Yang A.I."/>
            <person name="Shin N.-R."/>
        </authorList>
    </citation>
    <scope>NUCLEOTIDE SEQUENCE [LARGE SCALE GENOMIC DNA]</scope>
    <source>
        <strain evidence="2 3">T2O-4</strain>
    </source>
</reference>
<dbReference type="Pfam" id="PF07687">
    <property type="entry name" value="M20_dimer"/>
    <property type="match status" value="1"/>
</dbReference>
<name>A0ABZ0L6N5_9BACL</name>
<dbReference type="InterPro" id="IPR002933">
    <property type="entry name" value="Peptidase_M20"/>
</dbReference>
<dbReference type="InterPro" id="IPR036264">
    <property type="entry name" value="Bact_exopeptidase_dim_dom"/>
</dbReference>
<evidence type="ECO:0000259" key="1">
    <source>
        <dbReference type="Pfam" id="PF07687"/>
    </source>
</evidence>
<sequence length="470" mass="51226">MKRWIEQYIEEKKNDLTAISDFIWDHPEIRFEEVLSSQKIMDALQKEGFDVQHNLAGMPTAFVGEFGTEGPVIAFLGEYDALADLSQESGVAEQRPIAKGDYGHGCGHNLLGVGALGAAFAVKAYLEQNGLPGRVRYYGCPAEEGGSGKTFMARDGVFTDVDLALTWHPAPMNSVWSFSTLANIQAYFKFKGKSAHAAAAPHLGRSALDAVELMNVGVNYLREHMIDGARIHYAITDSGGHSPNVVQSNAEVLQLIRAPRIEQAQSLYERMTKIAEGAALMTGTEVEVVFDKACSNFIPNHTINTILGESMADIGPIPFTDEEQAQAREFQATFTKEDMGSGEMGMDGMKISADEPLVRKPLPYMKMDKVMPGSTDVGDVSWVAPTGQIVMTTAAFGTPLHTWQLVAQGKTSYAHKGMLQVSKVLALSALKMLHNEELIAQAKTELQEAVGETGYVSPIPEWIKPNQKNA</sequence>
<protein>
    <submittedName>
        <fullName evidence="2">M20 family metallopeptidase</fullName>
    </submittedName>
</protein>
<evidence type="ECO:0000313" key="2">
    <source>
        <dbReference type="EMBL" id="WOV88163.1"/>
    </source>
</evidence>
<dbReference type="InterPro" id="IPR011650">
    <property type="entry name" value="Peptidase_M20_dimer"/>
</dbReference>
<accession>A0ABZ0L6N5</accession>
<dbReference type="Pfam" id="PF01546">
    <property type="entry name" value="Peptidase_M20"/>
    <property type="match status" value="1"/>
</dbReference>
<dbReference type="Gene3D" id="3.40.630.10">
    <property type="entry name" value="Zn peptidases"/>
    <property type="match status" value="1"/>
</dbReference>
<dbReference type="InterPro" id="IPR017145">
    <property type="entry name" value="Aminobenzoyl-glu_utiliz_pB"/>
</dbReference>
<dbReference type="CDD" id="cd05673">
    <property type="entry name" value="M20_Acy1L2_AbgB"/>
    <property type="match status" value="1"/>
</dbReference>
<dbReference type="Gene3D" id="3.30.70.360">
    <property type="match status" value="1"/>
</dbReference>
<evidence type="ECO:0000313" key="3">
    <source>
        <dbReference type="Proteomes" id="UP001303902"/>
    </source>
</evidence>
<dbReference type="SUPFAM" id="SSF53187">
    <property type="entry name" value="Zn-dependent exopeptidases"/>
    <property type="match status" value="1"/>
</dbReference>
<dbReference type="PIRSF" id="PIRSF037227">
    <property type="entry name" value="Aminobenzoyl-glu_utiliz_pB"/>
    <property type="match status" value="1"/>
</dbReference>
<proteinExistence type="predicted"/>
<dbReference type="RefSeq" id="WP_431312312.1">
    <property type="nucleotide sequence ID" value="NZ_CP129118.1"/>
</dbReference>